<feature type="region of interest" description="Disordered" evidence="1">
    <location>
        <begin position="1"/>
        <end position="53"/>
    </location>
</feature>
<accession>A0A9W7XKX8</accession>
<evidence type="ECO:0000313" key="3">
    <source>
        <dbReference type="Proteomes" id="UP001145021"/>
    </source>
</evidence>
<dbReference type="EMBL" id="JANBOH010000162">
    <property type="protein sequence ID" value="KAJ1644482.1"/>
    <property type="molecule type" value="Genomic_DNA"/>
</dbReference>
<dbReference type="Proteomes" id="UP001145021">
    <property type="component" value="Unassembled WGS sequence"/>
</dbReference>
<gene>
    <name evidence="2" type="ORF">LPJ64_003848</name>
</gene>
<keyword evidence="3" id="KW-1185">Reference proteome</keyword>
<dbReference type="AlphaFoldDB" id="A0A9W7XKX8"/>
<organism evidence="2 3">
    <name type="scientific">Coemansia asiatica</name>
    <dbReference type="NCBI Taxonomy" id="1052880"/>
    <lineage>
        <taxon>Eukaryota</taxon>
        <taxon>Fungi</taxon>
        <taxon>Fungi incertae sedis</taxon>
        <taxon>Zoopagomycota</taxon>
        <taxon>Kickxellomycotina</taxon>
        <taxon>Kickxellomycetes</taxon>
        <taxon>Kickxellales</taxon>
        <taxon>Kickxellaceae</taxon>
        <taxon>Coemansia</taxon>
    </lineage>
</organism>
<sequence>MFSTGQFYSPEDQLNEEKARFAPSKADQDVNKRKRLYYEGEPDTTKWAVPPPKDILTNASDDYQPVIVASTPVLAPKEEPADSAIQEPIVAPDLLHLSSEVLQQINNLCNAQNDFERRLFEHRRRIQHEHERAMKQIRAREIIGPVPEKEMEELLRQQRLELDRADRRTVEKMDELRYQQQIQLQALGIPGFCPSSNTSVMLKQQSTLRQIMSMIKTK</sequence>
<proteinExistence type="predicted"/>
<comment type="caution">
    <text evidence="2">The sequence shown here is derived from an EMBL/GenBank/DDBJ whole genome shotgun (WGS) entry which is preliminary data.</text>
</comment>
<protein>
    <submittedName>
        <fullName evidence="2">Uncharacterized protein</fullName>
    </submittedName>
</protein>
<evidence type="ECO:0000256" key="1">
    <source>
        <dbReference type="SAM" id="MobiDB-lite"/>
    </source>
</evidence>
<feature type="compositionally biased region" description="Basic and acidic residues" evidence="1">
    <location>
        <begin position="15"/>
        <end position="31"/>
    </location>
</feature>
<evidence type="ECO:0000313" key="2">
    <source>
        <dbReference type="EMBL" id="KAJ1644482.1"/>
    </source>
</evidence>
<reference evidence="2" key="1">
    <citation type="submission" date="2022-07" db="EMBL/GenBank/DDBJ databases">
        <title>Phylogenomic reconstructions and comparative analyses of Kickxellomycotina fungi.</title>
        <authorList>
            <person name="Reynolds N.K."/>
            <person name="Stajich J.E."/>
            <person name="Barry K."/>
            <person name="Grigoriev I.V."/>
            <person name="Crous P."/>
            <person name="Smith M.E."/>
        </authorList>
    </citation>
    <scope>NUCLEOTIDE SEQUENCE</scope>
    <source>
        <strain evidence="2">NBRC 105413</strain>
    </source>
</reference>
<name>A0A9W7XKX8_9FUNG</name>